<dbReference type="AlphaFoldDB" id="A0A0A9AXJ1"/>
<organism evidence="1">
    <name type="scientific">Arundo donax</name>
    <name type="common">Giant reed</name>
    <name type="synonym">Donax arundinaceus</name>
    <dbReference type="NCBI Taxonomy" id="35708"/>
    <lineage>
        <taxon>Eukaryota</taxon>
        <taxon>Viridiplantae</taxon>
        <taxon>Streptophyta</taxon>
        <taxon>Embryophyta</taxon>
        <taxon>Tracheophyta</taxon>
        <taxon>Spermatophyta</taxon>
        <taxon>Magnoliopsida</taxon>
        <taxon>Liliopsida</taxon>
        <taxon>Poales</taxon>
        <taxon>Poaceae</taxon>
        <taxon>PACMAD clade</taxon>
        <taxon>Arundinoideae</taxon>
        <taxon>Arundineae</taxon>
        <taxon>Arundo</taxon>
    </lineage>
</organism>
<sequence>MSGSVGSDPNWFRERWNHLRRSLCFLQGMCVLLQV</sequence>
<reference evidence="1" key="1">
    <citation type="submission" date="2014-09" db="EMBL/GenBank/DDBJ databases">
        <authorList>
            <person name="Magalhaes I.L.F."/>
            <person name="Oliveira U."/>
            <person name="Santos F.R."/>
            <person name="Vidigal T.H.D.A."/>
            <person name="Brescovit A.D."/>
            <person name="Santos A.J."/>
        </authorList>
    </citation>
    <scope>NUCLEOTIDE SEQUENCE</scope>
    <source>
        <tissue evidence="1">Shoot tissue taken approximately 20 cm above the soil surface</tissue>
    </source>
</reference>
<reference evidence="1" key="2">
    <citation type="journal article" date="2015" name="Data Brief">
        <title>Shoot transcriptome of the giant reed, Arundo donax.</title>
        <authorList>
            <person name="Barrero R.A."/>
            <person name="Guerrero F.D."/>
            <person name="Moolhuijzen P."/>
            <person name="Goolsby J.A."/>
            <person name="Tidwell J."/>
            <person name="Bellgard S.E."/>
            <person name="Bellgard M.I."/>
        </authorList>
    </citation>
    <scope>NUCLEOTIDE SEQUENCE</scope>
    <source>
        <tissue evidence="1">Shoot tissue taken approximately 20 cm above the soil surface</tissue>
    </source>
</reference>
<proteinExistence type="predicted"/>
<protein>
    <submittedName>
        <fullName evidence="1">Uncharacterized protein</fullName>
    </submittedName>
</protein>
<name>A0A0A9AXJ1_ARUDO</name>
<accession>A0A0A9AXJ1</accession>
<dbReference type="EMBL" id="GBRH01241426">
    <property type="protein sequence ID" value="JAD56469.1"/>
    <property type="molecule type" value="Transcribed_RNA"/>
</dbReference>
<evidence type="ECO:0000313" key="1">
    <source>
        <dbReference type="EMBL" id="JAD56469.1"/>
    </source>
</evidence>